<dbReference type="AlphaFoldDB" id="A0A2A2JXQ0"/>
<reference evidence="1 2" key="1">
    <citation type="journal article" date="2017" name="Curr. Biol.">
        <title>Genome architecture and evolution of a unichromosomal asexual nematode.</title>
        <authorList>
            <person name="Fradin H."/>
            <person name="Zegar C."/>
            <person name="Gutwein M."/>
            <person name="Lucas J."/>
            <person name="Kovtun M."/>
            <person name="Corcoran D."/>
            <person name="Baugh L.R."/>
            <person name="Kiontke K."/>
            <person name="Gunsalus K."/>
            <person name="Fitch D.H."/>
            <person name="Piano F."/>
        </authorList>
    </citation>
    <scope>NUCLEOTIDE SEQUENCE [LARGE SCALE GENOMIC DNA]</scope>
    <source>
        <strain evidence="1">PF1309</strain>
    </source>
</reference>
<protein>
    <submittedName>
        <fullName evidence="1">Uncharacterized protein</fullName>
    </submittedName>
</protein>
<accession>A0A2A2JXQ0</accession>
<name>A0A2A2JXQ0_9BILA</name>
<dbReference type="EMBL" id="LIAE01010104">
    <property type="protein sequence ID" value="PAV66390.1"/>
    <property type="molecule type" value="Genomic_DNA"/>
</dbReference>
<proteinExistence type="predicted"/>
<evidence type="ECO:0000313" key="2">
    <source>
        <dbReference type="Proteomes" id="UP000218231"/>
    </source>
</evidence>
<sequence length="217" mass="23709">MGYTLASVAGSSIHATNRVIYPLAFPSQAPATERLILNRRQSLAESPWTFATQVTQTASQWVLDWTWPPMTFVRAEAISAWLLSLKGQQGTFRFAPTQRYAYNITGTTLASPGYSYQDTISVKGWAANVATNLRAGQYFQIGDQLLRILEASAFADANGAVTIVFAPELRRDFPADTAVNFTTPTGVFRLGTSDGLGYTLTPDRLPEFGTITAREAV</sequence>
<dbReference type="Proteomes" id="UP000218231">
    <property type="component" value="Unassembled WGS sequence"/>
</dbReference>
<comment type="caution">
    <text evidence="1">The sequence shown here is derived from an EMBL/GenBank/DDBJ whole genome shotgun (WGS) entry which is preliminary data.</text>
</comment>
<evidence type="ECO:0000313" key="1">
    <source>
        <dbReference type="EMBL" id="PAV66390.1"/>
    </source>
</evidence>
<gene>
    <name evidence="1" type="ORF">WR25_15771</name>
</gene>
<keyword evidence="2" id="KW-1185">Reference proteome</keyword>
<organism evidence="1 2">
    <name type="scientific">Diploscapter pachys</name>
    <dbReference type="NCBI Taxonomy" id="2018661"/>
    <lineage>
        <taxon>Eukaryota</taxon>
        <taxon>Metazoa</taxon>
        <taxon>Ecdysozoa</taxon>
        <taxon>Nematoda</taxon>
        <taxon>Chromadorea</taxon>
        <taxon>Rhabditida</taxon>
        <taxon>Rhabditina</taxon>
        <taxon>Rhabditomorpha</taxon>
        <taxon>Rhabditoidea</taxon>
        <taxon>Rhabditidae</taxon>
        <taxon>Diploscapter</taxon>
    </lineage>
</organism>